<proteinExistence type="predicted"/>
<evidence type="ECO:0000313" key="3">
    <source>
        <dbReference type="RefSeq" id="XP_044937719.1"/>
    </source>
</evidence>
<feature type="compositionally biased region" description="Basic and acidic residues" evidence="1">
    <location>
        <begin position="36"/>
        <end position="53"/>
    </location>
</feature>
<dbReference type="GeneID" id="123392491"/>
<dbReference type="RefSeq" id="XP_044937719.1">
    <property type="nucleotide sequence ID" value="XM_045081784.1"/>
</dbReference>
<organism evidence="2 3">
    <name type="scientific">Mustela putorius furo</name>
    <name type="common">European domestic ferret</name>
    <name type="synonym">Mustela furo</name>
    <dbReference type="NCBI Taxonomy" id="9669"/>
    <lineage>
        <taxon>Eukaryota</taxon>
        <taxon>Metazoa</taxon>
        <taxon>Chordata</taxon>
        <taxon>Craniata</taxon>
        <taxon>Vertebrata</taxon>
        <taxon>Euteleostomi</taxon>
        <taxon>Mammalia</taxon>
        <taxon>Eutheria</taxon>
        <taxon>Laurasiatheria</taxon>
        <taxon>Carnivora</taxon>
        <taxon>Caniformia</taxon>
        <taxon>Musteloidea</taxon>
        <taxon>Mustelidae</taxon>
        <taxon>Mustelinae</taxon>
        <taxon>Mustela</taxon>
    </lineage>
</organism>
<feature type="compositionally biased region" description="Basic residues" evidence="1">
    <location>
        <begin position="165"/>
        <end position="187"/>
    </location>
</feature>
<dbReference type="OrthoDB" id="9809037at2759"/>
<sequence length="286" mass="31709">MATRSRRPGQEPPGSRGHSHRNYKGMSPKAPLCFAEKGEDPGSRESQRKDGIVETRQGSWGTGGTRVRLGASSSLLEPRIQTTHSSPLSPPTAITRQSQVAQGSRHKRWRSPDGSLDKPHRENGQWEEQGGGGPWPAQRRREEQQADCAGEGRPGRTGAAAHSPWRLKGRRTRPRSPVRTPRRRRRPDSREARPASPKRRRRHLEPEARDPLAAVTSRLWRRVGALEVALDELRAPGGAFLPGPSRRTPPSASQRAWLAWQLAHAGATLHWAAARLYTLLAAQPEP</sequence>
<accession>A0A8U0V4K3</accession>
<feature type="compositionally biased region" description="Basic and acidic residues" evidence="1">
    <location>
        <begin position="115"/>
        <end position="124"/>
    </location>
</feature>
<name>A0A8U0V4K3_MUSPF</name>
<protein>
    <submittedName>
        <fullName evidence="3">Serine/arginine repetitive matrix protein 3-like</fullName>
    </submittedName>
</protein>
<evidence type="ECO:0000313" key="2">
    <source>
        <dbReference type="Proteomes" id="UP000000715"/>
    </source>
</evidence>
<feature type="region of interest" description="Disordered" evidence="1">
    <location>
        <begin position="1"/>
        <end position="209"/>
    </location>
</feature>
<gene>
    <name evidence="3" type="primary">LOC123392491</name>
</gene>
<reference evidence="3" key="1">
    <citation type="submission" date="2025-08" db="UniProtKB">
        <authorList>
            <consortium name="RefSeq"/>
        </authorList>
    </citation>
    <scope>IDENTIFICATION</scope>
    <source>
        <tissue evidence="3">Brain</tissue>
    </source>
</reference>
<evidence type="ECO:0000256" key="1">
    <source>
        <dbReference type="SAM" id="MobiDB-lite"/>
    </source>
</evidence>
<feature type="compositionally biased region" description="Polar residues" evidence="1">
    <location>
        <begin position="71"/>
        <end position="102"/>
    </location>
</feature>
<keyword evidence="2" id="KW-1185">Reference proteome</keyword>
<dbReference type="Proteomes" id="UP000000715">
    <property type="component" value="Unplaced"/>
</dbReference>
<dbReference type="AlphaFoldDB" id="A0A8U0V4K3"/>